<evidence type="ECO:0000313" key="4">
    <source>
        <dbReference type="Proteomes" id="UP000019335"/>
    </source>
</evidence>
<keyword evidence="2" id="KW-0472">Membrane</keyword>
<evidence type="ECO:0000313" key="3">
    <source>
        <dbReference type="EMBL" id="EWM29974.1"/>
    </source>
</evidence>
<gene>
    <name evidence="3" type="ORF">Naga_100383g2</name>
</gene>
<protein>
    <submittedName>
        <fullName evidence="3">Uncharacterized protein</fullName>
    </submittedName>
</protein>
<reference evidence="3 4" key="1">
    <citation type="journal article" date="2014" name="Mol. Plant">
        <title>Chromosome Scale Genome Assembly and Transcriptome Profiling of Nannochloropsis gaditana in Nitrogen Depletion.</title>
        <authorList>
            <person name="Corteggiani Carpinelli E."/>
            <person name="Telatin A."/>
            <person name="Vitulo N."/>
            <person name="Forcato C."/>
            <person name="D'Angelo M."/>
            <person name="Schiavon R."/>
            <person name="Vezzi A."/>
            <person name="Giacometti G.M."/>
            <person name="Morosinotto T."/>
            <person name="Valle G."/>
        </authorList>
    </citation>
    <scope>NUCLEOTIDE SEQUENCE [LARGE SCALE GENOMIC DNA]</scope>
    <source>
        <strain evidence="3 4">B-31</strain>
    </source>
</reference>
<dbReference type="Proteomes" id="UP000019335">
    <property type="component" value="Chromosome 2"/>
</dbReference>
<keyword evidence="2" id="KW-0812">Transmembrane</keyword>
<feature type="compositionally biased region" description="Polar residues" evidence="1">
    <location>
        <begin position="88"/>
        <end position="103"/>
    </location>
</feature>
<dbReference type="EMBL" id="AZIL01000094">
    <property type="protein sequence ID" value="EWM29974.1"/>
    <property type="molecule type" value="Genomic_DNA"/>
</dbReference>
<evidence type="ECO:0000256" key="2">
    <source>
        <dbReference type="SAM" id="Phobius"/>
    </source>
</evidence>
<keyword evidence="2" id="KW-1133">Transmembrane helix</keyword>
<proteinExistence type="predicted"/>
<keyword evidence="4" id="KW-1185">Reference proteome</keyword>
<accession>W7UAM1</accession>
<feature type="compositionally biased region" description="Basic and acidic residues" evidence="1">
    <location>
        <begin position="64"/>
        <end position="85"/>
    </location>
</feature>
<organism evidence="3 4">
    <name type="scientific">Nannochloropsis gaditana</name>
    <dbReference type="NCBI Taxonomy" id="72520"/>
    <lineage>
        <taxon>Eukaryota</taxon>
        <taxon>Sar</taxon>
        <taxon>Stramenopiles</taxon>
        <taxon>Ochrophyta</taxon>
        <taxon>Eustigmatophyceae</taxon>
        <taxon>Eustigmatales</taxon>
        <taxon>Monodopsidaceae</taxon>
        <taxon>Nannochloropsis</taxon>
    </lineage>
</organism>
<name>W7UAM1_9STRA</name>
<comment type="caution">
    <text evidence="3">The sequence shown here is derived from an EMBL/GenBank/DDBJ whole genome shotgun (WGS) entry which is preliminary data.</text>
</comment>
<sequence length="330" mass="36451">MRWWHRLLTYLSSRRRDTTSHCSYMTQEQSPLSPSISIPAFVLQERGILSPAKPPPLESQSMNFDERKSNYEECDKETSETREEISDGTLSSVEGEQAQNSTGVPLRAPSFSTTQSVHSVMSDIRSRLHHLPRWKYRFLCASLLLAVILLGLLLCVSIVYGFGLKYVHLSVTGTTPLAPNLVDAEGNAPMRATISLDNPNSFPITASASEVVLSYMNRTDGGQQYTPLASAPLPRIQLHARHKDCMLTTDFVLAHLPTKPEGKAIMGAVLQGRATFLNAAATLRLHVRALGFIRIVRRFEIDCSVATLWGEPTKADGSKDTVSDCFGAFV</sequence>
<feature type="transmembrane region" description="Helical" evidence="2">
    <location>
        <begin position="136"/>
        <end position="162"/>
    </location>
</feature>
<feature type="region of interest" description="Disordered" evidence="1">
    <location>
        <begin position="49"/>
        <end position="108"/>
    </location>
</feature>
<evidence type="ECO:0000256" key="1">
    <source>
        <dbReference type="SAM" id="MobiDB-lite"/>
    </source>
</evidence>
<dbReference type="AlphaFoldDB" id="W7UAM1"/>